<dbReference type="InterPro" id="IPR056924">
    <property type="entry name" value="SH3_Tf2-1"/>
</dbReference>
<gene>
    <name evidence="2" type="ORF">EPI10_031780</name>
</gene>
<feature type="domain" description="Tf2-1-like SH3-like" evidence="1">
    <location>
        <begin position="213"/>
        <end position="247"/>
    </location>
</feature>
<protein>
    <submittedName>
        <fullName evidence="2">DNA/RNA polymerases superfamily protein</fullName>
    </submittedName>
</protein>
<dbReference type="OrthoDB" id="1989494at2759"/>
<keyword evidence="3" id="KW-1185">Reference proteome</keyword>
<dbReference type="GO" id="GO:0003676">
    <property type="term" value="F:nucleic acid binding"/>
    <property type="evidence" value="ECO:0007669"/>
    <property type="project" value="InterPro"/>
</dbReference>
<name>A0A5B6X1A8_9ROSI</name>
<evidence type="ECO:0000313" key="2">
    <source>
        <dbReference type="EMBL" id="KAA3487991.1"/>
    </source>
</evidence>
<reference evidence="3" key="1">
    <citation type="journal article" date="2019" name="Plant Biotechnol. J.">
        <title>Genome sequencing of the Australian wild diploid species Gossypium australe highlights disease resistance and delayed gland morphogenesis.</title>
        <authorList>
            <person name="Cai Y."/>
            <person name="Cai X."/>
            <person name="Wang Q."/>
            <person name="Wang P."/>
            <person name="Zhang Y."/>
            <person name="Cai C."/>
            <person name="Xu Y."/>
            <person name="Wang K."/>
            <person name="Zhou Z."/>
            <person name="Wang C."/>
            <person name="Geng S."/>
            <person name="Li B."/>
            <person name="Dong Q."/>
            <person name="Hou Y."/>
            <person name="Wang H."/>
            <person name="Ai P."/>
            <person name="Liu Z."/>
            <person name="Yi F."/>
            <person name="Sun M."/>
            <person name="An G."/>
            <person name="Cheng J."/>
            <person name="Zhang Y."/>
            <person name="Shi Q."/>
            <person name="Xie Y."/>
            <person name="Shi X."/>
            <person name="Chang Y."/>
            <person name="Huang F."/>
            <person name="Chen Y."/>
            <person name="Hong S."/>
            <person name="Mi L."/>
            <person name="Sun Q."/>
            <person name="Zhang L."/>
            <person name="Zhou B."/>
            <person name="Peng R."/>
            <person name="Zhang X."/>
            <person name="Liu F."/>
        </authorList>
    </citation>
    <scope>NUCLEOTIDE SEQUENCE [LARGE SCALE GENOMIC DNA]</scope>
    <source>
        <strain evidence="3">cv. PA1801</strain>
    </source>
</reference>
<dbReference type="Gene3D" id="3.30.420.10">
    <property type="entry name" value="Ribonuclease H-like superfamily/Ribonuclease H"/>
    <property type="match status" value="1"/>
</dbReference>
<dbReference type="Pfam" id="PF24626">
    <property type="entry name" value="SH3_Tf2-1"/>
    <property type="match status" value="1"/>
</dbReference>
<dbReference type="PANTHER" id="PTHR45835">
    <property type="entry name" value="YALI0A06105P"/>
    <property type="match status" value="1"/>
</dbReference>
<dbReference type="SUPFAM" id="SSF53098">
    <property type="entry name" value="Ribonuclease H-like"/>
    <property type="match status" value="1"/>
</dbReference>
<dbReference type="Proteomes" id="UP000325315">
    <property type="component" value="Unassembled WGS sequence"/>
</dbReference>
<dbReference type="InterPro" id="IPR012337">
    <property type="entry name" value="RNaseH-like_sf"/>
</dbReference>
<dbReference type="AlphaFoldDB" id="A0A5B6X1A8"/>
<comment type="caution">
    <text evidence="2">The sequence shown here is derived from an EMBL/GenBank/DDBJ whole genome shotgun (WGS) entry which is preliminary data.</text>
</comment>
<evidence type="ECO:0000259" key="1">
    <source>
        <dbReference type="Pfam" id="PF24626"/>
    </source>
</evidence>
<accession>A0A5B6X1A8</accession>
<organism evidence="2 3">
    <name type="scientific">Gossypium australe</name>
    <dbReference type="NCBI Taxonomy" id="47621"/>
    <lineage>
        <taxon>Eukaryota</taxon>
        <taxon>Viridiplantae</taxon>
        <taxon>Streptophyta</taxon>
        <taxon>Embryophyta</taxon>
        <taxon>Tracheophyta</taxon>
        <taxon>Spermatophyta</taxon>
        <taxon>Magnoliopsida</taxon>
        <taxon>eudicotyledons</taxon>
        <taxon>Gunneridae</taxon>
        <taxon>Pentapetalae</taxon>
        <taxon>rosids</taxon>
        <taxon>malvids</taxon>
        <taxon>Malvales</taxon>
        <taxon>Malvaceae</taxon>
        <taxon>Malvoideae</taxon>
        <taxon>Gossypium</taxon>
    </lineage>
</organism>
<dbReference type="InterPro" id="IPR036397">
    <property type="entry name" value="RNaseH_sf"/>
</dbReference>
<proteinExistence type="predicted"/>
<sequence>MHLKENKMYRDLREQYWWPSLKREKWKRVAMDFISELPLTPTKKDSVWVIVDRLTMSAHFLPVRTNYSLQKLIVRLYGVLVSIISNRDPRFTSQFWKKLHEALGTWLNFSIAFHLQPGGQSEQVIQILEDMLMCCVINFSGSWEEYFPLSEFAYNNNFQSSIHMAPYEALYGRKYRTPLCWTKLGTTSDRQKSYANLRRKNIEFSVEDQVLLKLSLRFIGPYKIPNRVGPVAYQLELPLELDHIHNVDVRPNLSYEEEHDQIPPIKVI</sequence>
<dbReference type="EMBL" id="SMMG02000001">
    <property type="protein sequence ID" value="KAA3487991.1"/>
    <property type="molecule type" value="Genomic_DNA"/>
</dbReference>
<dbReference type="PANTHER" id="PTHR45835:SF99">
    <property type="entry name" value="CHROMO DOMAIN-CONTAINING PROTEIN-RELATED"/>
    <property type="match status" value="1"/>
</dbReference>
<evidence type="ECO:0000313" key="3">
    <source>
        <dbReference type="Proteomes" id="UP000325315"/>
    </source>
</evidence>